<gene>
    <name evidence="1" type="ORF">VNO77_04290</name>
</gene>
<proteinExistence type="predicted"/>
<protein>
    <submittedName>
        <fullName evidence="1">Uncharacterized protein</fullName>
    </submittedName>
</protein>
<comment type="caution">
    <text evidence="1">The sequence shown here is derived from an EMBL/GenBank/DDBJ whole genome shotgun (WGS) entry which is preliminary data.</text>
</comment>
<sequence length="212" mass="24211">MHKAESKLDLKEEGLNEEIRFQSWLKIFDKANRDPLIPAAHFTEFYQNNLAKTDAIQYSTISSTRGLLQDCKPKSITWSWCFQGAVFAALQHVISGPKRRASIGITSPNLMLIMSPGIKTATSCSFHLLFQRTFAFGANRTMRTAANFDHGLPFELPGQWCHDEGCDSWHACSFISVLKFTEFLENFYNFFLESEACQLPRRVLVLLEEENC</sequence>
<accession>A0AAN9MYB2</accession>
<evidence type="ECO:0000313" key="2">
    <source>
        <dbReference type="Proteomes" id="UP001367508"/>
    </source>
</evidence>
<organism evidence="1 2">
    <name type="scientific">Canavalia gladiata</name>
    <name type="common">Sword bean</name>
    <name type="synonym">Dolichos gladiatus</name>
    <dbReference type="NCBI Taxonomy" id="3824"/>
    <lineage>
        <taxon>Eukaryota</taxon>
        <taxon>Viridiplantae</taxon>
        <taxon>Streptophyta</taxon>
        <taxon>Embryophyta</taxon>
        <taxon>Tracheophyta</taxon>
        <taxon>Spermatophyta</taxon>
        <taxon>Magnoliopsida</taxon>
        <taxon>eudicotyledons</taxon>
        <taxon>Gunneridae</taxon>
        <taxon>Pentapetalae</taxon>
        <taxon>rosids</taxon>
        <taxon>fabids</taxon>
        <taxon>Fabales</taxon>
        <taxon>Fabaceae</taxon>
        <taxon>Papilionoideae</taxon>
        <taxon>50 kb inversion clade</taxon>
        <taxon>NPAAA clade</taxon>
        <taxon>indigoferoid/millettioid clade</taxon>
        <taxon>Phaseoleae</taxon>
        <taxon>Canavalia</taxon>
    </lineage>
</organism>
<dbReference type="AlphaFoldDB" id="A0AAN9MYB2"/>
<name>A0AAN9MYB2_CANGL</name>
<dbReference type="Proteomes" id="UP001367508">
    <property type="component" value="Unassembled WGS sequence"/>
</dbReference>
<reference evidence="1 2" key="1">
    <citation type="submission" date="2024-01" db="EMBL/GenBank/DDBJ databases">
        <title>The genomes of 5 underutilized Papilionoideae crops provide insights into root nodulation and disease resistanc.</title>
        <authorList>
            <person name="Jiang F."/>
        </authorList>
    </citation>
    <scope>NUCLEOTIDE SEQUENCE [LARGE SCALE GENOMIC DNA]</scope>
    <source>
        <strain evidence="1">LVBAO_FW01</strain>
        <tissue evidence="1">Leaves</tissue>
    </source>
</reference>
<dbReference type="EMBL" id="JAYMYQ010000001">
    <property type="protein sequence ID" value="KAK7362186.1"/>
    <property type="molecule type" value="Genomic_DNA"/>
</dbReference>
<evidence type="ECO:0000313" key="1">
    <source>
        <dbReference type="EMBL" id="KAK7362186.1"/>
    </source>
</evidence>
<keyword evidence="2" id="KW-1185">Reference proteome</keyword>